<accession>A0ABZ2G157</accession>
<organism evidence="1 2">
    <name type="scientific">Sphingomonas kaistensis</name>
    <dbReference type="NCBI Taxonomy" id="298708"/>
    <lineage>
        <taxon>Bacteria</taxon>
        <taxon>Pseudomonadati</taxon>
        <taxon>Pseudomonadota</taxon>
        <taxon>Alphaproteobacteria</taxon>
        <taxon>Sphingomonadales</taxon>
        <taxon>Sphingomonadaceae</taxon>
        <taxon>Sphingomonas</taxon>
    </lineage>
</organism>
<dbReference type="Proteomes" id="UP001382935">
    <property type="component" value="Chromosome"/>
</dbReference>
<dbReference type="EMBL" id="CP145607">
    <property type="protein sequence ID" value="WWM69557.1"/>
    <property type="molecule type" value="Genomic_DNA"/>
</dbReference>
<protein>
    <recommendedName>
        <fullName evidence="3">Restriction endonuclease</fullName>
    </recommendedName>
</protein>
<gene>
    <name evidence="1" type="ORF">V6R86_02320</name>
</gene>
<sequence>MTPPLPPIIERLAHRLYGSPIVRNSARGELVEEIVATALEPKWQLTGDWGECDLEHPSGQRIQVKQSAARQSWHSLGDRPSRGHFSTAYKTGRYADDGSWTAERSRNADIFIFAWHPVTDHTADHRDANQ</sequence>
<proteinExistence type="predicted"/>
<evidence type="ECO:0008006" key="3">
    <source>
        <dbReference type="Google" id="ProtNLM"/>
    </source>
</evidence>
<reference evidence="1 2" key="1">
    <citation type="submission" date="2024-02" db="EMBL/GenBank/DDBJ databases">
        <title>Full genome sequence of Sphingomonas kaistensis.</title>
        <authorList>
            <person name="Poletto B.L."/>
            <person name="Silva G."/>
            <person name="Galante D."/>
            <person name="Campos K.R."/>
            <person name="Santos M.B.N."/>
            <person name="Sacchi C.T."/>
        </authorList>
    </citation>
    <scope>NUCLEOTIDE SEQUENCE [LARGE SCALE GENOMIC DNA]</scope>
    <source>
        <strain evidence="1 2">MA4R</strain>
    </source>
</reference>
<evidence type="ECO:0000313" key="2">
    <source>
        <dbReference type="Proteomes" id="UP001382935"/>
    </source>
</evidence>
<evidence type="ECO:0000313" key="1">
    <source>
        <dbReference type="EMBL" id="WWM69557.1"/>
    </source>
</evidence>
<dbReference type="RefSeq" id="WP_338501717.1">
    <property type="nucleotide sequence ID" value="NZ_CP145607.1"/>
</dbReference>
<keyword evidence="2" id="KW-1185">Reference proteome</keyword>
<name>A0ABZ2G157_9SPHN</name>